<evidence type="ECO:0000313" key="1">
    <source>
        <dbReference type="EMBL" id="CEK89856.1"/>
    </source>
</evidence>
<accession>A0A0B7BC38</accession>
<dbReference type="EMBL" id="HACG01042991">
    <property type="protein sequence ID" value="CEK89856.1"/>
    <property type="molecule type" value="Transcribed_RNA"/>
</dbReference>
<dbReference type="AlphaFoldDB" id="A0A0B7BC38"/>
<organism evidence="1">
    <name type="scientific">Arion vulgaris</name>
    <dbReference type="NCBI Taxonomy" id="1028688"/>
    <lineage>
        <taxon>Eukaryota</taxon>
        <taxon>Metazoa</taxon>
        <taxon>Spiralia</taxon>
        <taxon>Lophotrochozoa</taxon>
        <taxon>Mollusca</taxon>
        <taxon>Gastropoda</taxon>
        <taxon>Heterobranchia</taxon>
        <taxon>Euthyneura</taxon>
        <taxon>Panpulmonata</taxon>
        <taxon>Eupulmonata</taxon>
        <taxon>Stylommatophora</taxon>
        <taxon>Helicina</taxon>
        <taxon>Arionoidea</taxon>
        <taxon>Arionidae</taxon>
        <taxon>Arion</taxon>
    </lineage>
</organism>
<name>A0A0B7BC38_9EUPU</name>
<protein>
    <submittedName>
        <fullName evidence="1">Uncharacterized protein</fullName>
    </submittedName>
</protein>
<sequence length="50" mass="5978">MKCKNKRRFKHIIQRRHKPMLSVMLKKEIRLLHFWEAGLGGYTTLVALVT</sequence>
<reference evidence="1" key="1">
    <citation type="submission" date="2014-12" db="EMBL/GenBank/DDBJ databases">
        <title>Insight into the proteome of Arion vulgaris.</title>
        <authorList>
            <person name="Aradska J."/>
            <person name="Bulat T."/>
            <person name="Smidak R."/>
            <person name="Sarate P."/>
            <person name="Gangsoo J."/>
            <person name="Sialana F."/>
            <person name="Bilban M."/>
            <person name="Lubec G."/>
        </authorList>
    </citation>
    <scope>NUCLEOTIDE SEQUENCE</scope>
    <source>
        <tissue evidence="1">Skin</tissue>
    </source>
</reference>
<gene>
    <name evidence="1" type="primary">ORF173410</name>
</gene>
<proteinExistence type="predicted"/>